<gene>
    <name evidence="2" type="ORF">SAMN04488123_106135</name>
</gene>
<dbReference type="InterPro" id="IPR051397">
    <property type="entry name" value="Zn-ADH-like_protein"/>
</dbReference>
<feature type="domain" description="Enoyl reductase (ER)" evidence="1">
    <location>
        <begin position="5"/>
        <end position="278"/>
    </location>
</feature>
<dbReference type="Pfam" id="PF08240">
    <property type="entry name" value="ADH_N"/>
    <property type="match status" value="1"/>
</dbReference>
<dbReference type="SUPFAM" id="SSF51735">
    <property type="entry name" value="NAD(P)-binding Rossmann-fold domains"/>
    <property type="match status" value="1"/>
</dbReference>
<proteinExistence type="predicted"/>
<protein>
    <submittedName>
        <fullName evidence="2">NADPH2:quinone reductase</fullName>
    </submittedName>
</protein>
<dbReference type="Proteomes" id="UP000198853">
    <property type="component" value="Unassembled WGS sequence"/>
</dbReference>
<dbReference type="InterPro" id="IPR020843">
    <property type="entry name" value="ER"/>
</dbReference>
<dbReference type="SUPFAM" id="SSF50129">
    <property type="entry name" value="GroES-like"/>
    <property type="match status" value="1"/>
</dbReference>
<dbReference type="Pfam" id="PF00107">
    <property type="entry name" value="ADH_zinc_N"/>
    <property type="match status" value="1"/>
</dbReference>
<reference evidence="2 3" key="1">
    <citation type="submission" date="2016-10" db="EMBL/GenBank/DDBJ databases">
        <authorList>
            <person name="de Groot N.N."/>
        </authorList>
    </citation>
    <scope>NUCLEOTIDE SEQUENCE [LARGE SCALE GENOMIC DNA]</scope>
    <source>
        <strain evidence="2 3">DSM 21771</strain>
    </source>
</reference>
<dbReference type="InterPro" id="IPR036291">
    <property type="entry name" value="NAD(P)-bd_dom_sf"/>
</dbReference>
<dbReference type="PANTHER" id="PTHR43677:SF4">
    <property type="entry name" value="QUINONE OXIDOREDUCTASE-LIKE PROTEIN 2"/>
    <property type="match status" value="1"/>
</dbReference>
<name>A0A1G8NL58_9BACI</name>
<evidence type="ECO:0000313" key="2">
    <source>
        <dbReference type="EMBL" id="SDI80905.1"/>
    </source>
</evidence>
<dbReference type="InterPro" id="IPR013149">
    <property type="entry name" value="ADH-like_C"/>
</dbReference>
<organism evidence="2 3">
    <name type="scientific">Natribacillus halophilus</name>
    <dbReference type="NCBI Taxonomy" id="549003"/>
    <lineage>
        <taxon>Bacteria</taxon>
        <taxon>Bacillati</taxon>
        <taxon>Bacillota</taxon>
        <taxon>Bacilli</taxon>
        <taxon>Bacillales</taxon>
        <taxon>Bacillaceae</taxon>
        <taxon>Natribacillus</taxon>
    </lineage>
</organism>
<dbReference type="InterPro" id="IPR013154">
    <property type="entry name" value="ADH-like_N"/>
</dbReference>
<dbReference type="PROSITE" id="PS01162">
    <property type="entry name" value="QOR_ZETA_CRYSTAL"/>
    <property type="match status" value="1"/>
</dbReference>
<dbReference type="Gene3D" id="3.40.50.720">
    <property type="entry name" value="NAD(P)-binding Rossmann-like Domain"/>
    <property type="match status" value="1"/>
</dbReference>
<evidence type="ECO:0000313" key="3">
    <source>
        <dbReference type="Proteomes" id="UP000198853"/>
    </source>
</evidence>
<keyword evidence="3" id="KW-1185">Reference proteome</keyword>
<accession>A0A1G8NL58</accession>
<evidence type="ECO:0000259" key="1">
    <source>
        <dbReference type="SMART" id="SM00829"/>
    </source>
</evidence>
<dbReference type="CDD" id="cd08241">
    <property type="entry name" value="QOR1"/>
    <property type="match status" value="1"/>
</dbReference>
<dbReference type="SMART" id="SM00829">
    <property type="entry name" value="PKS_ER"/>
    <property type="match status" value="1"/>
</dbReference>
<dbReference type="InterPro" id="IPR002364">
    <property type="entry name" value="Quin_OxRdtase/zeta-crystal_CS"/>
</dbReference>
<dbReference type="GO" id="GO:0016491">
    <property type="term" value="F:oxidoreductase activity"/>
    <property type="evidence" value="ECO:0007669"/>
    <property type="project" value="InterPro"/>
</dbReference>
<dbReference type="InterPro" id="IPR011032">
    <property type="entry name" value="GroES-like_sf"/>
</dbReference>
<dbReference type="EMBL" id="FNEN01000006">
    <property type="protein sequence ID" value="SDI80905.1"/>
    <property type="molecule type" value="Genomic_DNA"/>
</dbReference>
<dbReference type="GO" id="GO:0008270">
    <property type="term" value="F:zinc ion binding"/>
    <property type="evidence" value="ECO:0007669"/>
    <property type="project" value="InterPro"/>
</dbReference>
<sequence length="282" mass="30265">MRRKGQYVVHTPVPFIPGAEVAGVVKETGSEVTSVDPGQRVVTMTGSGGYAEYVSVDERAVIPIGDELDFSTAAALPLQGLSAYHVLKTMGQLEGGETVLVHAAAGGVGSISVQLAKLLGAGKVIATASTEEKLADAKRLGADVCINYTQEGWEKEVLQATDGEGVDIAMEMAGGDIFEKTLRILGRFGRLIVFGSASGEPSKLDARRLMEKNQSVIGFFLPQVMRKPQLIQSSLEELFSHLRSGDLQLQIGHTFTLEEAARVHELMEDRKTKGKIILEVKS</sequence>
<dbReference type="AlphaFoldDB" id="A0A1G8NL58"/>
<dbReference type="PANTHER" id="PTHR43677">
    <property type="entry name" value="SHORT-CHAIN DEHYDROGENASE/REDUCTASE"/>
    <property type="match status" value="1"/>
</dbReference>
<dbReference type="Gene3D" id="3.90.180.10">
    <property type="entry name" value="Medium-chain alcohol dehydrogenases, catalytic domain"/>
    <property type="match status" value="1"/>
</dbReference>